<evidence type="ECO:0000313" key="2">
    <source>
        <dbReference type="EMBL" id="GBP74713.1"/>
    </source>
</evidence>
<dbReference type="Proteomes" id="UP000299102">
    <property type="component" value="Unassembled WGS sequence"/>
</dbReference>
<dbReference type="EMBL" id="BGZK01001219">
    <property type="protein sequence ID" value="GBP74713.1"/>
    <property type="molecule type" value="Genomic_DNA"/>
</dbReference>
<protein>
    <recommendedName>
        <fullName evidence="4">Tesmin/TSO1-like CXC domain-containing protein</fullName>
    </recommendedName>
</protein>
<evidence type="ECO:0008006" key="4">
    <source>
        <dbReference type="Google" id="ProtNLM"/>
    </source>
</evidence>
<comment type="caution">
    <text evidence="2">The sequence shown here is derived from an EMBL/GenBank/DDBJ whole genome shotgun (WGS) entry which is preliminary data.</text>
</comment>
<dbReference type="OrthoDB" id="6753017at2759"/>
<evidence type="ECO:0000256" key="1">
    <source>
        <dbReference type="SAM" id="MobiDB-lite"/>
    </source>
</evidence>
<proteinExistence type="predicted"/>
<keyword evidence="3" id="KW-1185">Reference proteome</keyword>
<reference evidence="2 3" key="1">
    <citation type="journal article" date="2019" name="Commun. Biol.">
        <title>The bagworm genome reveals a unique fibroin gene that provides high tensile strength.</title>
        <authorList>
            <person name="Kono N."/>
            <person name="Nakamura H."/>
            <person name="Ohtoshi R."/>
            <person name="Tomita M."/>
            <person name="Numata K."/>
            <person name="Arakawa K."/>
        </authorList>
    </citation>
    <scope>NUCLEOTIDE SEQUENCE [LARGE SCALE GENOMIC DNA]</scope>
</reference>
<organism evidence="2 3">
    <name type="scientific">Eumeta variegata</name>
    <name type="common">Bagworm moth</name>
    <name type="synonym">Eumeta japonica</name>
    <dbReference type="NCBI Taxonomy" id="151549"/>
    <lineage>
        <taxon>Eukaryota</taxon>
        <taxon>Metazoa</taxon>
        <taxon>Ecdysozoa</taxon>
        <taxon>Arthropoda</taxon>
        <taxon>Hexapoda</taxon>
        <taxon>Insecta</taxon>
        <taxon>Pterygota</taxon>
        <taxon>Neoptera</taxon>
        <taxon>Endopterygota</taxon>
        <taxon>Lepidoptera</taxon>
        <taxon>Glossata</taxon>
        <taxon>Ditrysia</taxon>
        <taxon>Tineoidea</taxon>
        <taxon>Psychidae</taxon>
        <taxon>Oiketicinae</taxon>
        <taxon>Eumeta</taxon>
    </lineage>
</organism>
<gene>
    <name evidence="2" type="ORF">EVAR_103546_1</name>
</gene>
<feature type="region of interest" description="Disordered" evidence="1">
    <location>
        <begin position="192"/>
        <end position="216"/>
    </location>
</feature>
<evidence type="ECO:0000313" key="3">
    <source>
        <dbReference type="Proteomes" id="UP000299102"/>
    </source>
</evidence>
<dbReference type="AlphaFoldDB" id="A0A4C1YHE8"/>
<sequence>MFEKQDLIQCAEVFKKSDSTQQEVITNGIRFLLSMYGAPIKTTCLDKYRYACFVKNTKNKKQVQLACLPPTSVTAHQHLFRVYYQVQVWLGYQLDPTDWGWKLVNNILEPVQTLLPPAPEKLLNIIFCNCKKGCSAKCGCKKVGLSCSLACTNCQGRSCSSIESQTMEDSFDSDEVSCDTSLLTQFTCIQNEDEEEAGEEEQEEDQEEEQEFETYE</sequence>
<accession>A0A4C1YHE8</accession>
<name>A0A4C1YHE8_EUMVA</name>